<dbReference type="EMBL" id="PVUB01000001">
    <property type="protein sequence ID" value="PRZ28172.1"/>
    <property type="molecule type" value="Genomic_DNA"/>
</dbReference>
<dbReference type="InterPro" id="IPR040807">
    <property type="entry name" value="DUF5522"/>
</dbReference>
<dbReference type="Proteomes" id="UP000237771">
    <property type="component" value="Unassembled WGS sequence"/>
</dbReference>
<dbReference type="Pfam" id="PF17653">
    <property type="entry name" value="DUF5522"/>
    <property type="match status" value="1"/>
</dbReference>
<reference evidence="1 4" key="3">
    <citation type="submission" date="2018-03" db="EMBL/GenBank/DDBJ databases">
        <title>Genomic Encyclopedia of Archaeal and Bacterial Type Strains, Phase II (KMG-II): from individual species to whole genera.</title>
        <authorList>
            <person name="Goeker M."/>
        </authorList>
    </citation>
    <scope>NUCLEOTIDE SEQUENCE [LARGE SCALE GENOMIC DNA]</scope>
    <source>
        <strain evidence="1 4">DSM 17797</strain>
    </source>
</reference>
<keyword evidence="4" id="KW-1185">Reference proteome</keyword>
<gene>
    <name evidence="1" type="ORF">BC624_101463</name>
    <name evidence="2" type="ORF">SAMN05443373_101463</name>
</gene>
<dbReference type="OrthoDB" id="9800168at2"/>
<evidence type="ECO:0000313" key="1">
    <source>
        <dbReference type="EMBL" id="PRZ28172.1"/>
    </source>
</evidence>
<dbReference type="Proteomes" id="UP000184384">
    <property type="component" value="Unassembled WGS sequence"/>
</dbReference>
<dbReference type="RefSeq" id="WP_072939190.1">
    <property type="nucleotide sequence ID" value="NZ_FQWO01000001.1"/>
</dbReference>
<dbReference type="EMBL" id="FQWO01000001">
    <property type="protein sequence ID" value="SHG33646.1"/>
    <property type="molecule type" value="Genomic_DNA"/>
</dbReference>
<evidence type="ECO:0000313" key="4">
    <source>
        <dbReference type="Proteomes" id="UP000237771"/>
    </source>
</evidence>
<evidence type="ECO:0008006" key="5">
    <source>
        <dbReference type="Google" id="ProtNLM"/>
    </source>
</evidence>
<reference evidence="2" key="2">
    <citation type="submission" date="2016-11" db="EMBL/GenBank/DDBJ databases">
        <authorList>
            <person name="Jaros S."/>
            <person name="Januszkiewicz K."/>
            <person name="Wedrychowicz H."/>
        </authorList>
    </citation>
    <scope>NUCLEOTIDE SEQUENCE [LARGE SCALE GENOMIC DNA]</scope>
    <source>
        <strain evidence="2">DSM 19729</strain>
    </source>
</reference>
<organism evidence="2 3">
    <name type="scientific">Flavobacterium granuli</name>
    <dbReference type="NCBI Taxonomy" id="280093"/>
    <lineage>
        <taxon>Bacteria</taxon>
        <taxon>Pseudomonadati</taxon>
        <taxon>Bacteroidota</taxon>
        <taxon>Flavobacteriia</taxon>
        <taxon>Flavobacteriales</taxon>
        <taxon>Flavobacteriaceae</taxon>
        <taxon>Flavobacterium</taxon>
    </lineage>
</organism>
<sequence>MNRIKVKQCSSCGIDFGCGDTSGVSSCWCNDFPPLFVPTTAIDCLCPVCFKKSCSQKIDEYVTTLTPETALHNKATLLPKSTHLIEGIDYYLENGNYVFKAFFHLKRGNCCKNDCRHCPFDFKK</sequence>
<accession>A0A1M5IZC8</accession>
<evidence type="ECO:0000313" key="2">
    <source>
        <dbReference type="EMBL" id="SHG33646.1"/>
    </source>
</evidence>
<dbReference type="STRING" id="280093.SAMN05443373_101463"/>
<name>A0A1M5IZC8_9FLAO</name>
<proteinExistence type="predicted"/>
<reference evidence="3" key="1">
    <citation type="submission" date="2016-11" db="EMBL/GenBank/DDBJ databases">
        <authorList>
            <person name="Varghese N."/>
            <person name="Submissions S."/>
        </authorList>
    </citation>
    <scope>NUCLEOTIDE SEQUENCE [LARGE SCALE GENOMIC DNA]</scope>
    <source>
        <strain evidence="3">DSM 19729</strain>
    </source>
</reference>
<protein>
    <recommendedName>
        <fullName evidence="5">Cysteine-rich CWC</fullName>
    </recommendedName>
</protein>
<evidence type="ECO:0000313" key="3">
    <source>
        <dbReference type="Proteomes" id="UP000184384"/>
    </source>
</evidence>
<dbReference type="AlphaFoldDB" id="A0A1M5IZC8"/>